<dbReference type="AlphaFoldDB" id="A0A4Y2RKM3"/>
<comment type="caution">
    <text evidence="2">The sequence shown here is derived from an EMBL/GenBank/DDBJ whole genome shotgun (WGS) entry which is preliminary data.</text>
</comment>
<sequence>MFTHGGTSKNTPCSLAFIPVSTETSAFQSLQGTNPGPLPARNAPTWDVSPRTKGATPWWISHRDLLRPARGTLRRLFNGLSQ</sequence>
<reference evidence="2 3" key="1">
    <citation type="journal article" date="2019" name="Sci. Rep.">
        <title>Orb-weaving spider Araneus ventricosus genome elucidates the spidroin gene catalogue.</title>
        <authorList>
            <person name="Kono N."/>
            <person name="Nakamura H."/>
            <person name="Ohtoshi R."/>
            <person name="Moran D.A.P."/>
            <person name="Shinohara A."/>
            <person name="Yoshida Y."/>
            <person name="Fujiwara M."/>
            <person name="Mori M."/>
            <person name="Tomita M."/>
            <person name="Arakawa K."/>
        </authorList>
    </citation>
    <scope>NUCLEOTIDE SEQUENCE [LARGE SCALE GENOMIC DNA]</scope>
</reference>
<proteinExistence type="predicted"/>
<evidence type="ECO:0000313" key="2">
    <source>
        <dbReference type="EMBL" id="GBN75976.1"/>
    </source>
</evidence>
<gene>
    <name evidence="2" type="ORF">AVEN_198310_1</name>
</gene>
<organism evidence="2 3">
    <name type="scientific">Araneus ventricosus</name>
    <name type="common">Orbweaver spider</name>
    <name type="synonym">Epeira ventricosa</name>
    <dbReference type="NCBI Taxonomy" id="182803"/>
    <lineage>
        <taxon>Eukaryota</taxon>
        <taxon>Metazoa</taxon>
        <taxon>Ecdysozoa</taxon>
        <taxon>Arthropoda</taxon>
        <taxon>Chelicerata</taxon>
        <taxon>Arachnida</taxon>
        <taxon>Araneae</taxon>
        <taxon>Araneomorphae</taxon>
        <taxon>Entelegynae</taxon>
        <taxon>Araneoidea</taxon>
        <taxon>Araneidae</taxon>
        <taxon>Araneus</taxon>
    </lineage>
</organism>
<feature type="region of interest" description="Disordered" evidence="1">
    <location>
        <begin position="27"/>
        <end position="49"/>
    </location>
</feature>
<evidence type="ECO:0000313" key="3">
    <source>
        <dbReference type="Proteomes" id="UP000499080"/>
    </source>
</evidence>
<accession>A0A4Y2RKM3</accession>
<protein>
    <submittedName>
        <fullName evidence="2">Uncharacterized protein</fullName>
    </submittedName>
</protein>
<dbReference type="EMBL" id="BGPR01017388">
    <property type="protein sequence ID" value="GBN75976.1"/>
    <property type="molecule type" value="Genomic_DNA"/>
</dbReference>
<dbReference type="Proteomes" id="UP000499080">
    <property type="component" value="Unassembled WGS sequence"/>
</dbReference>
<name>A0A4Y2RKM3_ARAVE</name>
<keyword evidence="3" id="KW-1185">Reference proteome</keyword>
<evidence type="ECO:0000256" key="1">
    <source>
        <dbReference type="SAM" id="MobiDB-lite"/>
    </source>
</evidence>